<dbReference type="GO" id="GO:0016491">
    <property type="term" value="F:oxidoreductase activity"/>
    <property type="evidence" value="ECO:0007669"/>
    <property type="project" value="UniProtKB-KW"/>
</dbReference>
<evidence type="ECO:0000256" key="2">
    <source>
        <dbReference type="ARBA" id="ARBA00022723"/>
    </source>
</evidence>
<dbReference type="AlphaFoldDB" id="A0A3Q0F0L9"/>
<organism evidence="7 8">
    <name type="scientific">Vigna radiata var. radiata</name>
    <name type="common">Mung bean</name>
    <name type="synonym">Phaseolus aureus</name>
    <dbReference type="NCBI Taxonomy" id="3916"/>
    <lineage>
        <taxon>Eukaryota</taxon>
        <taxon>Viridiplantae</taxon>
        <taxon>Streptophyta</taxon>
        <taxon>Embryophyta</taxon>
        <taxon>Tracheophyta</taxon>
        <taxon>Spermatophyta</taxon>
        <taxon>Magnoliopsida</taxon>
        <taxon>eudicotyledons</taxon>
        <taxon>Gunneridae</taxon>
        <taxon>Pentapetalae</taxon>
        <taxon>rosids</taxon>
        <taxon>fabids</taxon>
        <taxon>Fabales</taxon>
        <taxon>Fabaceae</taxon>
        <taxon>Papilionoideae</taxon>
        <taxon>50 kb inversion clade</taxon>
        <taxon>NPAAA clade</taxon>
        <taxon>indigoferoid/millettioid clade</taxon>
        <taxon>Phaseoleae</taxon>
        <taxon>Vigna</taxon>
    </lineage>
</organism>
<dbReference type="Proteomes" id="UP000087766">
    <property type="component" value="Chromosome 5"/>
</dbReference>
<dbReference type="Pfam" id="PF03171">
    <property type="entry name" value="2OG-FeII_Oxy"/>
    <property type="match status" value="1"/>
</dbReference>
<reference evidence="8" key="2">
    <citation type="submission" date="2025-08" db="UniProtKB">
        <authorList>
            <consortium name="RefSeq"/>
        </authorList>
    </citation>
    <scope>IDENTIFICATION</scope>
    <source>
        <tissue evidence="8">Leaf</tissue>
    </source>
</reference>
<dbReference type="InterPro" id="IPR026992">
    <property type="entry name" value="DIOX_N"/>
</dbReference>
<dbReference type="Pfam" id="PF14226">
    <property type="entry name" value="DIOX_N"/>
    <property type="match status" value="1"/>
</dbReference>
<sequence length="364" mass="41933">MNLESSVSVPSVQELAFQRPEKVPPRYVRDEDGDDVIGPYPSDPSLRVPLIDMAKLVNADTHQLELQKLLLACRDWGVFQTHTLYQELIQQKLVNHGVSNTSIKNMENQVRRFFELPLQEKKRSAQRSGSLEGYGQAFVTSEDQKLDWNDMIFLKCLPIQNRKLDLWPQNPPEFRETLERYSEDIREVTIAIMKFITMSLELQDTQISESFREGLYDIRMNCYPPCPEPERVLGIVPHADNSGITLLLDCADFSGLQFLKDQKWVNVEPIEGAIVVNIGQIIEVVSNGIYKAPEHRAVVNKWKERFSIVTFCYPSPDMNIGPADQLIGEGKVAVYKKFTNAEYFSKFFNRKLDQSFLDMLKYDQ</sequence>
<keyword evidence="4 5" id="KW-0408">Iron</keyword>
<keyword evidence="3" id="KW-0847">Vitamin C</keyword>
<keyword evidence="2 5" id="KW-0479">Metal-binding</keyword>
<dbReference type="FunFam" id="2.60.120.330:FF:000079">
    <property type="entry name" value="Protein SRG1"/>
    <property type="match status" value="1"/>
</dbReference>
<dbReference type="RefSeq" id="XP_022637001.1">
    <property type="nucleotide sequence ID" value="XM_022781280.1"/>
</dbReference>
<dbReference type="OrthoDB" id="288590at2759"/>
<dbReference type="InterPro" id="IPR050295">
    <property type="entry name" value="Plant_2OG-oxidoreductases"/>
</dbReference>
<dbReference type="InterPro" id="IPR005123">
    <property type="entry name" value="Oxoglu/Fe-dep_dioxygenase_dom"/>
</dbReference>
<accession>A0A3Q0F0L9</accession>
<comment type="similarity">
    <text evidence="1 5">Belongs to the iron/ascorbate-dependent oxidoreductase family.</text>
</comment>
<dbReference type="GO" id="GO:0031418">
    <property type="term" value="F:L-ascorbic acid binding"/>
    <property type="evidence" value="ECO:0007669"/>
    <property type="project" value="UniProtKB-KW"/>
</dbReference>
<dbReference type="Gene3D" id="2.60.120.330">
    <property type="entry name" value="B-lactam Antibiotic, Isopenicillin N Synthase, Chain"/>
    <property type="match status" value="1"/>
</dbReference>
<dbReference type="STRING" id="3916.A0A3Q0F0L9"/>
<dbReference type="GO" id="GO:0046872">
    <property type="term" value="F:metal ion binding"/>
    <property type="evidence" value="ECO:0007669"/>
    <property type="project" value="UniProtKB-KW"/>
</dbReference>
<reference evidence="7" key="1">
    <citation type="journal article" date="2014" name="Nat. Commun.">
        <title>Genome sequence of mungbean and insights into evolution within Vigna species.</title>
        <authorList>
            <person name="Kang Y.J."/>
            <person name="Kim S.K."/>
            <person name="Kim M.Y."/>
            <person name="Lestari P."/>
            <person name="Kim K.H."/>
            <person name="Ha B.K."/>
            <person name="Jun T.H."/>
            <person name="Hwang W.J."/>
            <person name="Lee T."/>
            <person name="Lee J."/>
            <person name="Shim S."/>
            <person name="Yoon M.Y."/>
            <person name="Jang Y.E."/>
            <person name="Han K.S."/>
            <person name="Taeprayoon P."/>
            <person name="Yoon N."/>
            <person name="Somta P."/>
            <person name="Tanya P."/>
            <person name="Kim K.S."/>
            <person name="Gwag J.G."/>
            <person name="Moon J.K."/>
            <person name="Lee Y.H."/>
            <person name="Park B.S."/>
            <person name="Bombarely A."/>
            <person name="Doyle J.J."/>
            <person name="Jackson S.A."/>
            <person name="Schafleitner R."/>
            <person name="Srinives P."/>
            <person name="Varshney R.K."/>
            <person name="Lee S.H."/>
        </authorList>
    </citation>
    <scope>NUCLEOTIDE SEQUENCE [LARGE SCALE GENOMIC DNA]</scope>
    <source>
        <strain evidence="7">cv. VC1973A</strain>
    </source>
</reference>
<dbReference type="GeneID" id="106761157"/>
<evidence type="ECO:0000256" key="5">
    <source>
        <dbReference type="RuleBase" id="RU003682"/>
    </source>
</evidence>
<keyword evidence="7" id="KW-1185">Reference proteome</keyword>
<dbReference type="InterPro" id="IPR027443">
    <property type="entry name" value="IPNS-like_sf"/>
</dbReference>
<dbReference type="PANTHER" id="PTHR47991">
    <property type="entry name" value="OXOGLUTARATE/IRON-DEPENDENT DIOXYGENASE"/>
    <property type="match status" value="1"/>
</dbReference>
<evidence type="ECO:0000256" key="3">
    <source>
        <dbReference type="ARBA" id="ARBA00022896"/>
    </source>
</evidence>
<name>A0A3Q0F0L9_VIGRR</name>
<evidence type="ECO:0000313" key="7">
    <source>
        <dbReference type="Proteomes" id="UP000087766"/>
    </source>
</evidence>
<evidence type="ECO:0000313" key="8">
    <source>
        <dbReference type="RefSeq" id="XP_022637001.1"/>
    </source>
</evidence>
<evidence type="ECO:0000259" key="6">
    <source>
        <dbReference type="PROSITE" id="PS51471"/>
    </source>
</evidence>
<proteinExistence type="inferred from homology"/>
<gene>
    <name evidence="8" type="primary">LOC106761157</name>
</gene>
<dbReference type="PROSITE" id="PS51471">
    <property type="entry name" value="FE2OG_OXY"/>
    <property type="match status" value="1"/>
</dbReference>
<evidence type="ECO:0000256" key="4">
    <source>
        <dbReference type="ARBA" id="ARBA00023004"/>
    </source>
</evidence>
<dbReference type="SUPFAM" id="SSF51197">
    <property type="entry name" value="Clavaminate synthase-like"/>
    <property type="match status" value="1"/>
</dbReference>
<evidence type="ECO:0000256" key="1">
    <source>
        <dbReference type="ARBA" id="ARBA00008056"/>
    </source>
</evidence>
<dbReference type="InterPro" id="IPR044861">
    <property type="entry name" value="IPNS-like_FE2OG_OXY"/>
</dbReference>
<keyword evidence="5" id="KW-0560">Oxidoreductase</keyword>
<feature type="domain" description="Fe2OG dioxygenase" evidence="6">
    <location>
        <begin position="214"/>
        <end position="314"/>
    </location>
</feature>
<protein>
    <submittedName>
        <fullName evidence="8">Protein SRG1 isoform X1</fullName>
    </submittedName>
</protein>